<keyword evidence="4" id="KW-1003">Cell membrane</keyword>
<dbReference type="AlphaFoldDB" id="A0A839K494"/>
<comment type="similarity">
    <text evidence="2">Belongs to the binding-protein-dependent transport system permease family. HisMQ subfamily.</text>
</comment>
<comment type="caution">
    <text evidence="11">The sequence shown here is derived from an EMBL/GenBank/DDBJ whole genome shotgun (WGS) entry which is preliminary data.</text>
</comment>
<dbReference type="GO" id="GO:0022857">
    <property type="term" value="F:transmembrane transporter activity"/>
    <property type="evidence" value="ECO:0007669"/>
    <property type="project" value="InterPro"/>
</dbReference>
<dbReference type="PANTHER" id="PTHR30614">
    <property type="entry name" value="MEMBRANE COMPONENT OF AMINO ACID ABC TRANSPORTER"/>
    <property type="match status" value="1"/>
</dbReference>
<evidence type="ECO:0000313" key="12">
    <source>
        <dbReference type="Proteomes" id="UP000574276"/>
    </source>
</evidence>
<dbReference type="GO" id="GO:0043190">
    <property type="term" value="C:ATP-binding cassette (ABC) transporter complex"/>
    <property type="evidence" value="ECO:0007669"/>
    <property type="project" value="InterPro"/>
</dbReference>
<evidence type="ECO:0000256" key="6">
    <source>
        <dbReference type="ARBA" id="ARBA00022970"/>
    </source>
</evidence>
<dbReference type="Gene3D" id="1.10.3720.10">
    <property type="entry name" value="MetI-like"/>
    <property type="match status" value="1"/>
</dbReference>
<dbReference type="InterPro" id="IPR010065">
    <property type="entry name" value="AA_ABC_transptr_permease_3TM"/>
</dbReference>
<reference evidence="11 12" key="1">
    <citation type="submission" date="2020-07" db="EMBL/GenBank/DDBJ databases">
        <title>Characterization and genome sequencing of isolate MD1, a novel member within the family Lachnospiraceae.</title>
        <authorList>
            <person name="Rettenmaier R."/>
            <person name="Di Bello L."/>
            <person name="Zinser C."/>
            <person name="Scheitz K."/>
            <person name="Liebl W."/>
            <person name="Zverlov V."/>
        </authorList>
    </citation>
    <scope>NUCLEOTIDE SEQUENCE [LARGE SCALE GENOMIC DNA]</scope>
    <source>
        <strain evidence="11 12">MD1</strain>
    </source>
</reference>
<protein>
    <submittedName>
        <fullName evidence="11">Amino acid ABC transporter permease</fullName>
    </submittedName>
</protein>
<name>A0A839K494_9FIRM</name>
<dbReference type="Pfam" id="PF00528">
    <property type="entry name" value="BPD_transp_1"/>
    <property type="match status" value="1"/>
</dbReference>
<evidence type="ECO:0000256" key="4">
    <source>
        <dbReference type="ARBA" id="ARBA00022475"/>
    </source>
</evidence>
<keyword evidence="8 9" id="KW-0472">Membrane</keyword>
<accession>A0A839K494</accession>
<evidence type="ECO:0000256" key="5">
    <source>
        <dbReference type="ARBA" id="ARBA00022692"/>
    </source>
</evidence>
<evidence type="ECO:0000259" key="10">
    <source>
        <dbReference type="PROSITE" id="PS50928"/>
    </source>
</evidence>
<dbReference type="SUPFAM" id="SSF161098">
    <property type="entry name" value="MetI-like"/>
    <property type="match status" value="1"/>
</dbReference>
<feature type="transmembrane region" description="Helical" evidence="9">
    <location>
        <begin position="65"/>
        <end position="96"/>
    </location>
</feature>
<evidence type="ECO:0000256" key="3">
    <source>
        <dbReference type="ARBA" id="ARBA00022448"/>
    </source>
</evidence>
<dbReference type="EMBL" id="JACEGA010000001">
    <property type="protein sequence ID" value="MBB2184446.1"/>
    <property type="molecule type" value="Genomic_DNA"/>
</dbReference>
<dbReference type="InterPro" id="IPR035906">
    <property type="entry name" value="MetI-like_sf"/>
</dbReference>
<evidence type="ECO:0000313" key="11">
    <source>
        <dbReference type="EMBL" id="MBB2184446.1"/>
    </source>
</evidence>
<feature type="transmembrane region" description="Helical" evidence="9">
    <location>
        <begin position="130"/>
        <end position="153"/>
    </location>
</feature>
<dbReference type="PANTHER" id="PTHR30614:SF37">
    <property type="entry name" value="AMINO-ACID ABC TRANSPORTER PERMEASE PROTEIN YHDX-RELATED"/>
    <property type="match status" value="1"/>
</dbReference>
<dbReference type="GO" id="GO:0006865">
    <property type="term" value="P:amino acid transport"/>
    <property type="evidence" value="ECO:0007669"/>
    <property type="project" value="UniProtKB-KW"/>
</dbReference>
<evidence type="ECO:0000256" key="9">
    <source>
        <dbReference type="RuleBase" id="RU363032"/>
    </source>
</evidence>
<comment type="subcellular location">
    <subcellularLocation>
        <location evidence="1 9">Cell membrane</location>
        <topology evidence="1 9">Multi-pass membrane protein</topology>
    </subcellularLocation>
</comment>
<evidence type="ECO:0000256" key="1">
    <source>
        <dbReference type="ARBA" id="ARBA00004651"/>
    </source>
</evidence>
<keyword evidence="7 9" id="KW-1133">Transmembrane helix</keyword>
<gene>
    <name evidence="11" type="ORF">H0486_16315</name>
</gene>
<feature type="transmembrane region" description="Helical" evidence="9">
    <location>
        <begin position="187"/>
        <end position="208"/>
    </location>
</feature>
<keyword evidence="6" id="KW-0029">Amino-acid transport</keyword>
<sequence>MDIGFIEKYTPLYIEAGFLTIRIAIIGIIASIIVGLICSLIRHYRIPVLRNIIGSYLELSRNTPLLIQLFFLYFGLPKLGIMLSSESCAIIGLIFLGGSYMAEAFRSGLEAVPESQAESGLSLGLTRLQVFRYILLPQAISVSVPAFLANVIFLIKETSVFSAVALADLMYVAKDLIGLYYKTDEALFMLVTSYFIILLPISIIFTVAERKLRYAGFGN</sequence>
<dbReference type="CDD" id="cd06261">
    <property type="entry name" value="TM_PBP2"/>
    <property type="match status" value="1"/>
</dbReference>
<dbReference type="RefSeq" id="WP_228354021.1">
    <property type="nucleotide sequence ID" value="NZ_JACEGA010000001.1"/>
</dbReference>
<keyword evidence="12" id="KW-1185">Reference proteome</keyword>
<dbReference type="InterPro" id="IPR000515">
    <property type="entry name" value="MetI-like"/>
</dbReference>
<dbReference type="PROSITE" id="PS50928">
    <property type="entry name" value="ABC_TM1"/>
    <property type="match status" value="1"/>
</dbReference>
<dbReference type="NCBIfam" id="TIGR01726">
    <property type="entry name" value="HEQRo_perm_3TM"/>
    <property type="match status" value="1"/>
</dbReference>
<evidence type="ECO:0000256" key="8">
    <source>
        <dbReference type="ARBA" id="ARBA00023136"/>
    </source>
</evidence>
<organism evidence="11 12">
    <name type="scientific">Variimorphobacter saccharofermentans</name>
    <dbReference type="NCBI Taxonomy" id="2755051"/>
    <lineage>
        <taxon>Bacteria</taxon>
        <taxon>Bacillati</taxon>
        <taxon>Bacillota</taxon>
        <taxon>Clostridia</taxon>
        <taxon>Lachnospirales</taxon>
        <taxon>Lachnospiraceae</taxon>
        <taxon>Variimorphobacter</taxon>
    </lineage>
</organism>
<evidence type="ECO:0000256" key="7">
    <source>
        <dbReference type="ARBA" id="ARBA00022989"/>
    </source>
</evidence>
<keyword evidence="5 9" id="KW-0812">Transmembrane</keyword>
<keyword evidence="3 9" id="KW-0813">Transport</keyword>
<proteinExistence type="inferred from homology"/>
<feature type="domain" description="ABC transmembrane type-1" evidence="10">
    <location>
        <begin position="17"/>
        <end position="209"/>
    </location>
</feature>
<feature type="transmembrane region" description="Helical" evidence="9">
    <location>
        <begin position="20"/>
        <end position="44"/>
    </location>
</feature>
<dbReference type="InterPro" id="IPR043429">
    <property type="entry name" value="ArtM/GltK/GlnP/TcyL/YhdX-like"/>
</dbReference>
<dbReference type="Proteomes" id="UP000574276">
    <property type="component" value="Unassembled WGS sequence"/>
</dbReference>
<evidence type="ECO:0000256" key="2">
    <source>
        <dbReference type="ARBA" id="ARBA00010072"/>
    </source>
</evidence>